<protein>
    <submittedName>
        <fullName evidence="1">Uncharacterized protein</fullName>
    </submittedName>
</protein>
<dbReference type="InterPro" id="IPR041078">
    <property type="entry name" value="Plavaka"/>
</dbReference>
<keyword evidence="2" id="KW-1185">Reference proteome</keyword>
<dbReference type="InParanoid" id="A0A067P4Z6"/>
<dbReference type="Proteomes" id="UP000027265">
    <property type="component" value="Unassembled WGS sequence"/>
</dbReference>
<dbReference type="HOGENOM" id="CLU_806681_0_0_1"/>
<sequence>MICVMTRLHLIHPFTNYFPRADIHELITLDILHQLIKGTFKDHLVTWVEQYIIANAESEHAVRKILSDIDRRCVYMIYFPGLRRFMEGQKFKQWTGNDSKALMKVHLSRYVPDDMVYCISVFLDFCYLARRSGHDSPTLDSMTEALERFHHYHTILEEIGIRLNGFSLPRQHSVVRYVKNVKLFSSPNGLCSSITESKHIPAVKKPWRRSNRNNPLGEMICTNIRLGKLAAARVEFRRRGMLESGSGLAEESGITEAVGMMDRPLGEDREVLNRMQRMSYSRPVHILADELNQPLLLEVICHFLYDQLYPDNLVDAANIPLHECPQLWPSFRVQQRKHHLLRTK</sequence>
<gene>
    <name evidence="1" type="ORF">JAAARDRAFT_712709</name>
</gene>
<reference evidence="2" key="1">
    <citation type="journal article" date="2014" name="Proc. Natl. Acad. Sci. U.S.A.">
        <title>Extensive sampling of basidiomycete genomes demonstrates inadequacy of the white-rot/brown-rot paradigm for wood decay fungi.</title>
        <authorList>
            <person name="Riley R."/>
            <person name="Salamov A.A."/>
            <person name="Brown D.W."/>
            <person name="Nagy L.G."/>
            <person name="Floudas D."/>
            <person name="Held B.W."/>
            <person name="Levasseur A."/>
            <person name="Lombard V."/>
            <person name="Morin E."/>
            <person name="Otillar R."/>
            <person name="Lindquist E.A."/>
            <person name="Sun H."/>
            <person name="LaButti K.M."/>
            <person name="Schmutz J."/>
            <person name="Jabbour D."/>
            <person name="Luo H."/>
            <person name="Baker S.E."/>
            <person name="Pisabarro A.G."/>
            <person name="Walton J.D."/>
            <person name="Blanchette R.A."/>
            <person name="Henrissat B."/>
            <person name="Martin F."/>
            <person name="Cullen D."/>
            <person name="Hibbett D.S."/>
            <person name="Grigoriev I.V."/>
        </authorList>
    </citation>
    <scope>NUCLEOTIDE SEQUENCE [LARGE SCALE GENOMIC DNA]</scope>
    <source>
        <strain evidence="2">MUCL 33604</strain>
    </source>
</reference>
<name>A0A067P4Z6_9AGAM</name>
<evidence type="ECO:0000313" key="1">
    <source>
        <dbReference type="EMBL" id="KDQ49953.1"/>
    </source>
</evidence>
<dbReference type="Pfam" id="PF18759">
    <property type="entry name" value="Plavaka"/>
    <property type="match status" value="1"/>
</dbReference>
<evidence type="ECO:0000313" key="2">
    <source>
        <dbReference type="Proteomes" id="UP000027265"/>
    </source>
</evidence>
<accession>A0A067P4Z6</accession>
<dbReference type="OrthoDB" id="3199698at2759"/>
<proteinExistence type="predicted"/>
<dbReference type="AlphaFoldDB" id="A0A067P4Z6"/>
<organism evidence="1 2">
    <name type="scientific">Jaapia argillacea MUCL 33604</name>
    <dbReference type="NCBI Taxonomy" id="933084"/>
    <lineage>
        <taxon>Eukaryota</taxon>
        <taxon>Fungi</taxon>
        <taxon>Dikarya</taxon>
        <taxon>Basidiomycota</taxon>
        <taxon>Agaricomycotina</taxon>
        <taxon>Agaricomycetes</taxon>
        <taxon>Agaricomycetidae</taxon>
        <taxon>Jaapiales</taxon>
        <taxon>Jaapiaceae</taxon>
        <taxon>Jaapia</taxon>
    </lineage>
</organism>
<dbReference type="EMBL" id="KL197769">
    <property type="protein sequence ID" value="KDQ49953.1"/>
    <property type="molecule type" value="Genomic_DNA"/>
</dbReference>